<keyword evidence="11" id="KW-0998">Cell outer membrane</keyword>
<reference evidence="13 14" key="1">
    <citation type="submission" date="2018-04" db="EMBL/GenBank/DDBJ databases">
        <title>Thalassorhabdus spongiae gen. nov., sp. nov., isolated from a marine sponge in South-West Iceland.</title>
        <authorList>
            <person name="Knobloch S."/>
            <person name="Daussin A."/>
            <person name="Johannsson R."/>
            <person name="Marteinsson V.T."/>
        </authorList>
    </citation>
    <scope>NUCLEOTIDE SEQUENCE [LARGE SCALE GENOMIC DNA]</scope>
    <source>
        <strain evidence="13 14">Hp12</strain>
    </source>
</reference>
<accession>A0A2V1H5J2</accession>
<gene>
    <name evidence="13" type="primary">lolB</name>
    <name evidence="13" type="ORF">DC094_05870</name>
</gene>
<evidence type="ECO:0000256" key="7">
    <source>
        <dbReference type="ARBA" id="ARBA00022927"/>
    </source>
</evidence>
<evidence type="ECO:0000256" key="8">
    <source>
        <dbReference type="ARBA" id="ARBA00023136"/>
    </source>
</evidence>
<evidence type="ECO:0000256" key="5">
    <source>
        <dbReference type="ARBA" id="ARBA00022448"/>
    </source>
</evidence>
<evidence type="ECO:0000256" key="12">
    <source>
        <dbReference type="ARBA" id="ARBA00023288"/>
    </source>
</evidence>
<dbReference type="OrthoDB" id="9797618at2"/>
<keyword evidence="5" id="KW-0813">Transport</keyword>
<protein>
    <recommendedName>
        <fullName evidence="4">Outer-membrane lipoprotein LolB</fullName>
    </recommendedName>
</protein>
<dbReference type="EMBL" id="QDDL01000001">
    <property type="protein sequence ID" value="PVZ72528.1"/>
    <property type="molecule type" value="Genomic_DNA"/>
</dbReference>
<dbReference type="SUPFAM" id="SSF89392">
    <property type="entry name" value="Prokaryotic lipoproteins and lipoprotein localization factors"/>
    <property type="match status" value="1"/>
</dbReference>
<keyword evidence="14" id="KW-1185">Reference proteome</keyword>
<keyword evidence="12 13" id="KW-0449">Lipoprotein</keyword>
<evidence type="ECO:0000256" key="3">
    <source>
        <dbReference type="ARBA" id="ARBA00011245"/>
    </source>
</evidence>
<proteinExistence type="inferred from homology"/>
<dbReference type="GO" id="GO:0009279">
    <property type="term" value="C:cell outer membrane"/>
    <property type="evidence" value="ECO:0007669"/>
    <property type="project" value="UniProtKB-SubCell"/>
</dbReference>
<comment type="subcellular location">
    <subcellularLocation>
        <location evidence="1">Cell outer membrane</location>
        <topology evidence="1">Lipid-anchor</topology>
    </subcellularLocation>
</comment>
<comment type="similarity">
    <text evidence="2">Belongs to the LolB family.</text>
</comment>
<organism evidence="13 14">
    <name type="scientific">Pelagibaculum spongiae</name>
    <dbReference type="NCBI Taxonomy" id="2080658"/>
    <lineage>
        <taxon>Bacteria</taxon>
        <taxon>Pseudomonadati</taxon>
        <taxon>Pseudomonadota</taxon>
        <taxon>Gammaproteobacteria</taxon>
        <taxon>Oceanospirillales</taxon>
        <taxon>Pelagibaculum</taxon>
    </lineage>
</organism>
<keyword evidence="10" id="KW-0143">Chaperone</keyword>
<keyword evidence="7" id="KW-0653">Protein transport</keyword>
<keyword evidence="6" id="KW-0732">Signal</keyword>
<dbReference type="InterPro" id="IPR004565">
    <property type="entry name" value="OM_lipoprot_LolB"/>
</dbReference>
<dbReference type="Pfam" id="PF03550">
    <property type="entry name" value="LolB"/>
    <property type="match status" value="1"/>
</dbReference>
<dbReference type="AlphaFoldDB" id="A0A2V1H5J2"/>
<dbReference type="NCBIfam" id="TIGR00548">
    <property type="entry name" value="lolB"/>
    <property type="match status" value="1"/>
</dbReference>
<evidence type="ECO:0000313" key="14">
    <source>
        <dbReference type="Proteomes" id="UP000244906"/>
    </source>
</evidence>
<evidence type="ECO:0000256" key="2">
    <source>
        <dbReference type="ARBA" id="ARBA00009696"/>
    </source>
</evidence>
<comment type="subunit">
    <text evidence="3">Monomer.</text>
</comment>
<evidence type="ECO:0000256" key="1">
    <source>
        <dbReference type="ARBA" id="ARBA00004459"/>
    </source>
</evidence>
<evidence type="ECO:0000256" key="11">
    <source>
        <dbReference type="ARBA" id="ARBA00023237"/>
    </source>
</evidence>
<dbReference type="InterPro" id="IPR029046">
    <property type="entry name" value="LolA/LolB/LppX"/>
</dbReference>
<evidence type="ECO:0000256" key="10">
    <source>
        <dbReference type="ARBA" id="ARBA00023186"/>
    </source>
</evidence>
<sequence length="205" mass="22921">MIVASKFQRCFSVLIVSLTLLLNGCGLFTANLNNPPASTINQPILEAQALQNWKLKGRIGLISGDKAWSASLNWQQQQQQFDITIAGAFGIGRTHLVGNTDAYVIKSSDTELNQHQARLWLHQELGLTLPIAALPYWVRGLPWPKYPHQQTEKGFTQGNWTIAADKFKASSGFNLPSRVKIQIRDKTTDQKDLKVTLAIKNWQAI</sequence>
<dbReference type="GO" id="GO:0015031">
    <property type="term" value="P:protein transport"/>
    <property type="evidence" value="ECO:0007669"/>
    <property type="project" value="UniProtKB-KW"/>
</dbReference>
<dbReference type="Gene3D" id="2.50.20.10">
    <property type="entry name" value="Lipoprotein localisation LolA/LolB/LppX"/>
    <property type="match status" value="1"/>
</dbReference>
<dbReference type="CDD" id="cd16326">
    <property type="entry name" value="LolB"/>
    <property type="match status" value="1"/>
</dbReference>
<name>A0A2V1H5J2_9GAMM</name>
<evidence type="ECO:0000313" key="13">
    <source>
        <dbReference type="EMBL" id="PVZ72528.1"/>
    </source>
</evidence>
<comment type="caution">
    <text evidence="13">The sequence shown here is derived from an EMBL/GenBank/DDBJ whole genome shotgun (WGS) entry which is preliminary data.</text>
</comment>
<keyword evidence="8" id="KW-0472">Membrane</keyword>
<dbReference type="Proteomes" id="UP000244906">
    <property type="component" value="Unassembled WGS sequence"/>
</dbReference>
<keyword evidence="9" id="KW-0564">Palmitate</keyword>
<evidence type="ECO:0000256" key="4">
    <source>
        <dbReference type="ARBA" id="ARBA00016202"/>
    </source>
</evidence>
<evidence type="ECO:0000256" key="6">
    <source>
        <dbReference type="ARBA" id="ARBA00022729"/>
    </source>
</evidence>
<dbReference type="RefSeq" id="WP_116686114.1">
    <property type="nucleotide sequence ID" value="NZ_CAWNYD010000001.1"/>
</dbReference>
<evidence type="ECO:0000256" key="9">
    <source>
        <dbReference type="ARBA" id="ARBA00023139"/>
    </source>
</evidence>